<dbReference type="EMBL" id="JAKOGI010000480">
    <property type="protein sequence ID" value="KAJ8434381.1"/>
    <property type="molecule type" value="Genomic_DNA"/>
</dbReference>
<protein>
    <submittedName>
        <fullName evidence="2">Uncharacterized protein</fullName>
    </submittedName>
</protein>
<comment type="caution">
    <text evidence="2">The sequence shown here is derived from an EMBL/GenBank/DDBJ whole genome shotgun (WGS) entry which is preliminary data.</text>
</comment>
<proteinExistence type="predicted"/>
<dbReference type="OrthoDB" id="125347at2759"/>
<sequence length="155" mass="17480">MDTDGETHEDIPKLLRKKERPIKVDEHIYFKKLKWQVEMTFGIVQGFKDAISRWCAPTARMLVITRRDVLNQHSLLMASHLHRKGNEVDQGNKLSFSVSQGSKKQELLGVEEELEAREDIASSSGPQSMTDQGWPLISSHPSVAISSSQPFISPP</sequence>
<dbReference type="Proteomes" id="UP001153076">
    <property type="component" value="Unassembled WGS sequence"/>
</dbReference>
<evidence type="ECO:0000313" key="2">
    <source>
        <dbReference type="EMBL" id="KAJ8434381.1"/>
    </source>
</evidence>
<reference evidence="2" key="1">
    <citation type="submission" date="2022-04" db="EMBL/GenBank/DDBJ databases">
        <title>Carnegiea gigantea Genome sequencing and assembly v2.</title>
        <authorList>
            <person name="Copetti D."/>
            <person name="Sanderson M.J."/>
            <person name="Burquez A."/>
            <person name="Wojciechowski M.F."/>
        </authorList>
    </citation>
    <scope>NUCLEOTIDE SEQUENCE</scope>
    <source>
        <strain evidence="2">SGP5-SGP5p</strain>
        <tissue evidence="2">Aerial part</tissue>
    </source>
</reference>
<gene>
    <name evidence="2" type="ORF">Cgig2_014228</name>
</gene>
<accession>A0A9Q1JZN3</accession>
<dbReference type="AlphaFoldDB" id="A0A9Q1JZN3"/>
<feature type="region of interest" description="Disordered" evidence="1">
    <location>
        <begin position="115"/>
        <end position="155"/>
    </location>
</feature>
<keyword evidence="3" id="KW-1185">Reference proteome</keyword>
<name>A0A9Q1JZN3_9CARY</name>
<feature type="compositionally biased region" description="Low complexity" evidence="1">
    <location>
        <begin position="138"/>
        <end position="148"/>
    </location>
</feature>
<evidence type="ECO:0000256" key="1">
    <source>
        <dbReference type="SAM" id="MobiDB-lite"/>
    </source>
</evidence>
<evidence type="ECO:0000313" key="3">
    <source>
        <dbReference type="Proteomes" id="UP001153076"/>
    </source>
</evidence>
<feature type="compositionally biased region" description="Polar residues" evidence="1">
    <location>
        <begin position="121"/>
        <end position="131"/>
    </location>
</feature>
<organism evidence="2 3">
    <name type="scientific">Carnegiea gigantea</name>
    <dbReference type="NCBI Taxonomy" id="171969"/>
    <lineage>
        <taxon>Eukaryota</taxon>
        <taxon>Viridiplantae</taxon>
        <taxon>Streptophyta</taxon>
        <taxon>Embryophyta</taxon>
        <taxon>Tracheophyta</taxon>
        <taxon>Spermatophyta</taxon>
        <taxon>Magnoliopsida</taxon>
        <taxon>eudicotyledons</taxon>
        <taxon>Gunneridae</taxon>
        <taxon>Pentapetalae</taxon>
        <taxon>Caryophyllales</taxon>
        <taxon>Cactineae</taxon>
        <taxon>Cactaceae</taxon>
        <taxon>Cactoideae</taxon>
        <taxon>Echinocereeae</taxon>
        <taxon>Carnegiea</taxon>
    </lineage>
</organism>